<proteinExistence type="predicted"/>
<keyword evidence="2" id="KW-1185">Reference proteome</keyword>
<dbReference type="EMBL" id="JARBJD010000231">
    <property type="protein sequence ID" value="KAK2946301.1"/>
    <property type="molecule type" value="Genomic_DNA"/>
</dbReference>
<dbReference type="InterPro" id="IPR015943">
    <property type="entry name" value="WD40/YVTN_repeat-like_dom_sf"/>
</dbReference>
<sequence length="361" mass="40048">MTHSINDSNLVITDLSPDLTGEHIAVCGMIDKEHLQHGFVIYTKSPDHKYTEEERVQLDSVPSQISWGHPSFGQIIAVSDIHGTIYLFQRLSQNRNSPPRFTLFQSFNLPFFEECISLSFLPSPSSFILCALSKSIELQNEDIPYDATRTHPHPHGILSFFTPSDLLFSSQLPSSNTFIQSQITTPILLGNASSPTDRDDLSFLKQNIFLETKPTSFSWMSSASPIILCSVGCMDGTVKLYAYTHSLSRFEHKISIPFFSSKSISSVSISPLYLQQSHLIAISSAESPSVIIASLSPSLSHTVLYQHPLPNISFLTFSPDGSHLLCQSQKGEESIFTVRVKPGPSPSTQPLTIDLLPYQQK</sequence>
<reference evidence="1 2" key="1">
    <citation type="journal article" date="2022" name="bioRxiv">
        <title>Genomics of Preaxostyla Flagellates Illuminates Evolutionary Transitions and the Path Towards Mitochondrial Loss.</title>
        <authorList>
            <person name="Novak L.V.F."/>
            <person name="Treitli S.C."/>
            <person name="Pyrih J."/>
            <person name="Halakuc P."/>
            <person name="Pipaliya S.V."/>
            <person name="Vacek V."/>
            <person name="Brzon O."/>
            <person name="Soukal P."/>
            <person name="Eme L."/>
            <person name="Dacks J.B."/>
            <person name="Karnkowska A."/>
            <person name="Elias M."/>
            <person name="Hampl V."/>
        </authorList>
    </citation>
    <scope>NUCLEOTIDE SEQUENCE [LARGE SCALE GENOMIC DNA]</scope>
    <source>
        <strain evidence="1">NAU3</strain>
        <tissue evidence="1">Gut</tissue>
    </source>
</reference>
<name>A0ABQ9X6Q3_9EUKA</name>
<dbReference type="InterPro" id="IPR036322">
    <property type="entry name" value="WD40_repeat_dom_sf"/>
</dbReference>
<dbReference type="SUPFAM" id="SSF50978">
    <property type="entry name" value="WD40 repeat-like"/>
    <property type="match status" value="1"/>
</dbReference>
<gene>
    <name evidence="1" type="ORF">BLNAU_18751</name>
</gene>
<comment type="caution">
    <text evidence="1">The sequence shown here is derived from an EMBL/GenBank/DDBJ whole genome shotgun (WGS) entry which is preliminary data.</text>
</comment>
<evidence type="ECO:0000313" key="1">
    <source>
        <dbReference type="EMBL" id="KAK2946301.1"/>
    </source>
</evidence>
<dbReference type="Proteomes" id="UP001281761">
    <property type="component" value="Unassembled WGS sequence"/>
</dbReference>
<organism evidence="1 2">
    <name type="scientific">Blattamonas nauphoetae</name>
    <dbReference type="NCBI Taxonomy" id="2049346"/>
    <lineage>
        <taxon>Eukaryota</taxon>
        <taxon>Metamonada</taxon>
        <taxon>Preaxostyla</taxon>
        <taxon>Oxymonadida</taxon>
        <taxon>Blattamonas</taxon>
    </lineage>
</organism>
<evidence type="ECO:0000313" key="2">
    <source>
        <dbReference type="Proteomes" id="UP001281761"/>
    </source>
</evidence>
<accession>A0ABQ9X6Q3</accession>
<dbReference type="Gene3D" id="2.130.10.10">
    <property type="entry name" value="YVTN repeat-like/Quinoprotein amine dehydrogenase"/>
    <property type="match status" value="1"/>
</dbReference>
<protein>
    <submittedName>
        <fullName evidence="1">Uncharacterized protein</fullName>
    </submittedName>
</protein>